<accession>A0ACC6CEL7</accession>
<organism evidence="1 2">
    <name type="scientific">Roseateles hydrophilus</name>
    <dbReference type="NCBI Taxonomy" id="2975054"/>
    <lineage>
        <taxon>Bacteria</taxon>
        <taxon>Pseudomonadati</taxon>
        <taxon>Pseudomonadota</taxon>
        <taxon>Betaproteobacteria</taxon>
        <taxon>Burkholderiales</taxon>
        <taxon>Sphaerotilaceae</taxon>
        <taxon>Roseateles</taxon>
    </lineage>
</organism>
<sequence>MTLRRASAQDAPQLAALAQWVWLDSYASGGVEPRFLPCLAESFTPAAFERAIADRQQALWLVEEGAALQGFAQLQQGAPAPTACDARVELVRLYVAPPCTGRGLGAQLLQAARNTWPGEGLWLSVWVGNEGALRFYAREGGRLVGQTQFMLDGQAIANHVIAFP</sequence>
<dbReference type="EMBL" id="JAPPUY010000004">
    <property type="protein sequence ID" value="MCY4746774.1"/>
    <property type="molecule type" value="Genomic_DNA"/>
</dbReference>
<keyword evidence="1" id="KW-0808">Transferase</keyword>
<gene>
    <name evidence="1" type="ORF">NYO99_17490</name>
</gene>
<evidence type="ECO:0000313" key="2">
    <source>
        <dbReference type="Proteomes" id="UP001076464"/>
    </source>
</evidence>
<dbReference type="Proteomes" id="UP001076464">
    <property type="component" value="Unassembled WGS sequence"/>
</dbReference>
<name>A0ACC6CEL7_9BURK</name>
<comment type="caution">
    <text evidence="1">The sequence shown here is derived from an EMBL/GenBank/DDBJ whole genome shotgun (WGS) entry which is preliminary data.</text>
</comment>
<keyword evidence="2" id="KW-1185">Reference proteome</keyword>
<reference evidence="1" key="1">
    <citation type="submission" date="2022-08" db="EMBL/GenBank/DDBJ databases">
        <title>Genome sequencing of Pelomonas sp. UHG3.</title>
        <authorList>
            <person name="So Y."/>
        </authorList>
    </citation>
    <scope>NUCLEOTIDE SEQUENCE</scope>
    <source>
        <strain evidence="1">UHG3</strain>
    </source>
</reference>
<protein>
    <submittedName>
        <fullName evidence="1">GNAT family N-acetyltransferase</fullName>
        <ecNumber evidence="1">2.3.1.-</ecNumber>
    </submittedName>
</protein>
<evidence type="ECO:0000313" key="1">
    <source>
        <dbReference type="EMBL" id="MCY4746774.1"/>
    </source>
</evidence>
<keyword evidence="1" id="KW-0012">Acyltransferase</keyword>
<proteinExistence type="predicted"/>
<dbReference type="EC" id="2.3.1.-" evidence="1"/>